<feature type="region of interest" description="Disordered" evidence="2">
    <location>
        <begin position="111"/>
        <end position="183"/>
    </location>
</feature>
<evidence type="ECO:0000313" key="3">
    <source>
        <dbReference type="EMBL" id="KAK8942078.1"/>
    </source>
</evidence>
<protein>
    <recommendedName>
        <fullName evidence="1">Glutaredoxin-like protein</fullName>
    </recommendedName>
</protein>
<dbReference type="Gene3D" id="3.40.30.10">
    <property type="entry name" value="Glutaredoxin"/>
    <property type="match status" value="1"/>
</dbReference>
<comment type="caution">
    <text evidence="3">The sequence shown here is derived from an EMBL/GenBank/DDBJ whole genome shotgun (WGS) entry which is preliminary data.</text>
</comment>
<evidence type="ECO:0000256" key="1">
    <source>
        <dbReference type="RuleBase" id="RU363082"/>
    </source>
</evidence>
<reference evidence="3 4" key="1">
    <citation type="journal article" date="2022" name="Nat. Plants">
        <title>Genomes of leafy and leafless Platanthera orchids illuminate the evolution of mycoheterotrophy.</title>
        <authorList>
            <person name="Li M.H."/>
            <person name="Liu K.W."/>
            <person name="Li Z."/>
            <person name="Lu H.C."/>
            <person name="Ye Q.L."/>
            <person name="Zhang D."/>
            <person name="Wang J.Y."/>
            <person name="Li Y.F."/>
            <person name="Zhong Z.M."/>
            <person name="Liu X."/>
            <person name="Yu X."/>
            <person name="Liu D.K."/>
            <person name="Tu X.D."/>
            <person name="Liu B."/>
            <person name="Hao Y."/>
            <person name="Liao X.Y."/>
            <person name="Jiang Y.T."/>
            <person name="Sun W.H."/>
            <person name="Chen J."/>
            <person name="Chen Y.Q."/>
            <person name="Ai Y."/>
            <person name="Zhai J.W."/>
            <person name="Wu S.S."/>
            <person name="Zhou Z."/>
            <person name="Hsiao Y.Y."/>
            <person name="Wu W.L."/>
            <person name="Chen Y.Y."/>
            <person name="Lin Y.F."/>
            <person name="Hsu J.L."/>
            <person name="Li C.Y."/>
            <person name="Wang Z.W."/>
            <person name="Zhao X."/>
            <person name="Zhong W.Y."/>
            <person name="Ma X.K."/>
            <person name="Ma L."/>
            <person name="Huang J."/>
            <person name="Chen G.Z."/>
            <person name="Huang M.Z."/>
            <person name="Huang L."/>
            <person name="Peng D.H."/>
            <person name="Luo Y.B."/>
            <person name="Zou S.Q."/>
            <person name="Chen S.P."/>
            <person name="Lan S."/>
            <person name="Tsai W.C."/>
            <person name="Van de Peer Y."/>
            <person name="Liu Z.J."/>
        </authorList>
    </citation>
    <scope>NUCLEOTIDE SEQUENCE [LARGE SCALE GENOMIC DNA]</scope>
    <source>
        <strain evidence="3">Lor288</strain>
    </source>
</reference>
<comment type="similarity">
    <text evidence="1">Belongs to the glutaredoxin family.</text>
</comment>
<dbReference type="InterPro" id="IPR052565">
    <property type="entry name" value="Glutaredoxin-like_YDR286C"/>
</dbReference>
<dbReference type="Proteomes" id="UP001412067">
    <property type="component" value="Unassembled WGS sequence"/>
</dbReference>
<accession>A0ABR2LJN0</accession>
<evidence type="ECO:0000256" key="2">
    <source>
        <dbReference type="SAM" id="MobiDB-lite"/>
    </source>
</evidence>
<dbReference type="PANTHER" id="PTHR33558:SF1">
    <property type="entry name" value="GLUTAREDOXIN-LIKE PROTEIN C5ORF63 HOMOLOG"/>
    <property type="match status" value="1"/>
</dbReference>
<keyword evidence="4" id="KW-1185">Reference proteome</keyword>
<dbReference type="PANTHER" id="PTHR33558">
    <property type="entry name" value="GLUTAREDOXIN-LIKE PROTEIN C5ORF63 HOMOLOG"/>
    <property type="match status" value="1"/>
</dbReference>
<dbReference type="EMBL" id="JBBWWR010000019">
    <property type="protein sequence ID" value="KAK8942078.1"/>
    <property type="molecule type" value="Genomic_DNA"/>
</dbReference>
<name>A0ABR2LJN0_9ASPA</name>
<organism evidence="3 4">
    <name type="scientific">Platanthera guangdongensis</name>
    <dbReference type="NCBI Taxonomy" id="2320717"/>
    <lineage>
        <taxon>Eukaryota</taxon>
        <taxon>Viridiplantae</taxon>
        <taxon>Streptophyta</taxon>
        <taxon>Embryophyta</taxon>
        <taxon>Tracheophyta</taxon>
        <taxon>Spermatophyta</taxon>
        <taxon>Magnoliopsida</taxon>
        <taxon>Liliopsida</taxon>
        <taxon>Asparagales</taxon>
        <taxon>Orchidaceae</taxon>
        <taxon>Orchidoideae</taxon>
        <taxon>Orchideae</taxon>
        <taxon>Orchidinae</taxon>
        <taxon>Platanthera</taxon>
    </lineage>
</organism>
<sequence>MAAVRVTTVSLPSAAFAFGPALRLSDRRPLRAAVSAFCSGRNNSPPASPFRQQLVLYTKPGCCLCEGLKEKLHAALSLGGSHSLHSVRDISGNAEWERMYQYEIPVLTKVLPDGSEEKEESKYEEEEEEEEEEEVQEEEKEEEEEEEEKEVKVEKDEGEEEEEEKKEDEAEEEDEKKRRRKKK</sequence>
<dbReference type="Pfam" id="PF05768">
    <property type="entry name" value="Glrx-like"/>
    <property type="match status" value="1"/>
</dbReference>
<keyword evidence="1" id="KW-0249">Electron transport</keyword>
<dbReference type="SUPFAM" id="SSF52833">
    <property type="entry name" value="Thioredoxin-like"/>
    <property type="match status" value="1"/>
</dbReference>
<evidence type="ECO:0000313" key="4">
    <source>
        <dbReference type="Proteomes" id="UP001412067"/>
    </source>
</evidence>
<gene>
    <name evidence="3" type="ORF">KSP40_PGU022468</name>
</gene>
<feature type="compositionally biased region" description="Acidic residues" evidence="2">
    <location>
        <begin position="156"/>
        <end position="174"/>
    </location>
</feature>
<dbReference type="InterPro" id="IPR008554">
    <property type="entry name" value="Glutaredoxin-like"/>
</dbReference>
<keyword evidence="1" id="KW-0813">Transport</keyword>
<dbReference type="InterPro" id="IPR036249">
    <property type="entry name" value="Thioredoxin-like_sf"/>
</dbReference>
<proteinExistence type="inferred from homology"/>
<feature type="compositionally biased region" description="Acidic residues" evidence="2">
    <location>
        <begin position="114"/>
        <end position="148"/>
    </location>
</feature>